<organism evidence="4 5">
    <name type="scientific">Candidatus Magasanikbacteria bacterium GW2011_GWA2_37_8</name>
    <dbReference type="NCBI Taxonomy" id="1619036"/>
    <lineage>
        <taxon>Bacteria</taxon>
        <taxon>Candidatus Magasanikiibacteriota</taxon>
    </lineage>
</organism>
<keyword evidence="1" id="KW-0378">Hydrolase</keyword>
<dbReference type="Gene3D" id="3.40.50.10890">
    <property type="match status" value="1"/>
</dbReference>
<evidence type="ECO:0000256" key="1">
    <source>
        <dbReference type="ARBA" id="ARBA00022801"/>
    </source>
</evidence>
<dbReference type="Pfam" id="PF07521">
    <property type="entry name" value="RMMBL"/>
    <property type="match status" value="1"/>
</dbReference>
<dbReference type="InterPro" id="IPR036866">
    <property type="entry name" value="RibonucZ/Hydroxyglut_hydro"/>
</dbReference>
<proteinExistence type="predicted"/>
<sequence length="451" mass="49957">MYITFYGAAGGVTGSCSLVEANNKKILVDCGMYQGSDFNEGKNSDPFAFNPKELEAVIVTHAHLDHTGRLPILIKNGFAGKFFATPATIELTELILEDAFSIMTYNNRKFGSPILYEQSDIAGVMQQFKSVDYYEEFSLSEGIKFKFYEAGHIFGSVFVEINSEGKKAVFSGDVGNINVPILRDTDVLPDNIDVLVCESTYGDRIHESAVARQALIEQLVSEAITRGGVLMIPSFSLERTQELLYDLNDLIDRKHELASAPIFLDSPLAIGATRVYRHFTRYYDKEAAKFFKEGDDLFDFPGLTLTETREESRRINQVPNPKIIIAGAGMMNGGRILHHAIRYLSDERNTLLIIGYQAYNTLGRRILNGESPVNVMGEQVPVHCKVEAIGALSAHADQAKLLSWITGGKMLPKKVCLNHGEPHASEALAKLLKENFNLASTVVSEGFRLEV</sequence>
<dbReference type="PANTHER" id="PTHR11203">
    <property type="entry name" value="CLEAVAGE AND POLYADENYLATION SPECIFICITY FACTOR FAMILY MEMBER"/>
    <property type="match status" value="1"/>
</dbReference>
<feature type="domain" description="Beta-Casp" evidence="3">
    <location>
        <begin position="240"/>
        <end position="366"/>
    </location>
</feature>
<dbReference type="SMART" id="SM00849">
    <property type="entry name" value="Lactamase_B"/>
    <property type="match status" value="1"/>
</dbReference>
<accession>A0A0G0HDK5</accession>
<evidence type="ECO:0000259" key="3">
    <source>
        <dbReference type="SMART" id="SM01027"/>
    </source>
</evidence>
<dbReference type="Pfam" id="PF00753">
    <property type="entry name" value="Lactamase_B"/>
    <property type="match status" value="1"/>
</dbReference>
<dbReference type="InterPro" id="IPR050698">
    <property type="entry name" value="MBL"/>
</dbReference>
<dbReference type="GO" id="GO:0004521">
    <property type="term" value="F:RNA endonuclease activity"/>
    <property type="evidence" value="ECO:0007669"/>
    <property type="project" value="TreeGrafter"/>
</dbReference>
<dbReference type="Proteomes" id="UP000034333">
    <property type="component" value="Unassembled WGS sequence"/>
</dbReference>
<dbReference type="PATRIC" id="fig|1619036.3.peg.610"/>
<dbReference type="CDD" id="cd16295">
    <property type="entry name" value="TTHA0252-CPSF-like_MBL-fold"/>
    <property type="match status" value="1"/>
</dbReference>
<dbReference type="SUPFAM" id="SSF56281">
    <property type="entry name" value="Metallo-hydrolase/oxidoreductase"/>
    <property type="match status" value="1"/>
</dbReference>
<dbReference type="Pfam" id="PF10996">
    <property type="entry name" value="Beta-Casp"/>
    <property type="match status" value="1"/>
</dbReference>
<dbReference type="PANTHER" id="PTHR11203:SF37">
    <property type="entry name" value="INTEGRATOR COMPLEX SUBUNIT 11"/>
    <property type="match status" value="1"/>
</dbReference>
<evidence type="ECO:0000259" key="2">
    <source>
        <dbReference type="SMART" id="SM00849"/>
    </source>
</evidence>
<dbReference type="Gene3D" id="3.60.15.10">
    <property type="entry name" value="Ribonuclease Z/Hydroxyacylglutathione hydrolase-like"/>
    <property type="match status" value="1"/>
</dbReference>
<dbReference type="STRING" id="1619036.US58_C0022G0026"/>
<feature type="domain" description="Metallo-beta-lactamase" evidence="2">
    <location>
        <begin position="13"/>
        <end position="224"/>
    </location>
</feature>
<dbReference type="SMART" id="SM01027">
    <property type="entry name" value="Beta-Casp"/>
    <property type="match status" value="1"/>
</dbReference>
<dbReference type="InterPro" id="IPR001279">
    <property type="entry name" value="Metallo-B-lactamas"/>
</dbReference>
<protein>
    <submittedName>
        <fullName evidence="4">Beta-lactamase domain protein</fullName>
    </submittedName>
</protein>
<dbReference type="AlphaFoldDB" id="A0A0G0HDK5"/>
<evidence type="ECO:0000313" key="4">
    <source>
        <dbReference type="EMBL" id="KKQ40277.1"/>
    </source>
</evidence>
<dbReference type="GO" id="GO:0016787">
    <property type="term" value="F:hydrolase activity"/>
    <property type="evidence" value="ECO:0007669"/>
    <property type="project" value="UniProtKB-KW"/>
</dbReference>
<dbReference type="InterPro" id="IPR022712">
    <property type="entry name" value="Beta_Casp"/>
</dbReference>
<comment type="caution">
    <text evidence="4">The sequence shown here is derived from an EMBL/GenBank/DDBJ whole genome shotgun (WGS) entry which is preliminary data.</text>
</comment>
<dbReference type="EMBL" id="LBTN01000022">
    <property type="protein sequence ID" value="KKQ40277.1"/>
    <property type="molecule type" value="Genomic_DNA"/>
</dbReference>
<evidence type="ECO:0000313" key="5">
    <source>
        <dbReference type="Proteomes" id="UP000034333"/>
    </source>
</evidence>
<gene>
    <name evidence="4" type="ORF">US58_C0022G0026</name>
</gene>
<reference evidence="4 5" key="1">
    <citation type="journal article" date="2015" name="Nature">
        <title>rRNA introns, odd ribosomes, and small enigmatic genomes across a large radiation of phyla.</title>
        <authorList>
            <person name="Brown C.T."/>
            <person name="Hug L.A."/>
            <person name="Thomas B.C."/>
            <person name="Sharon I."/>
            <person name="Castelle C.J."/>
            <person name="Singh A."/>
            <person name="Wilkins M.J."/>
            <person name="Williams K.H."/>
            <person name="Banfield J.F."/>
        </authorList>
    </citation>
    <scope>NUCLEOTIDE SEQUENCE [LARGE SCALE GENOMIC DNA]</scope>
</reference>
<dbReference type="InterPro" id="IPR011108">
    <property type="entry name" value="RMMBL"/>
</dbReference>
<name>A0A0G0HDK5_9BACT</name>